<reference evidence="2" key="1">
    <citation type="submission" date="2017-08" db="EMBL/GenBank/DDBJ databases">
        <authorList>
            <person name="Polle J.E."/>
            <person name="Barry K."/>
            <person name="Cushman J."/>
            <person name="Schmutz J."/>
            <person name="Tran D."/>
            <person name="Hathwaick L.T."/>
            <person name="Yim W.C."/>
            <person name="Jenkins J."/>
            <person name="Mckie-Krisberg Z.M."/>
            <person name="Prochnik S."/>
            <person name="Lindquist E."/>
            <person name="Dockter R.B."/>
            <person name="Adam C."/>
            <person name="Molina H."/>
            <person name="Bunkerborg J."/>
            <person name="Jin E."/>
            <person name="Buchheim M."/>
            <person name="Magnuson J."/>
        </authorList>
    </citation>
    <scope>NUCLEOTIDE SEQUENCE</scope>
    <source>
        <strain evidence="2">CCAP 19/18</strain>
    </source>
</reference>
<sequence length="151" mass="16763">MSVHALFVSSYTGKHPERRRHCLAPSDRRRAGGHPADHSKLHFVNTLSLDVTAWHPLTVEELLEASPLQRKLLRLISTTPLKLLASIGDLARSFQHWDLKTYYELARPSVIAGEPHVHRCPCSSVCVCGCLGVWVCGCVVCVGCVGVWVWV</sequence>
<keyword evidence="1" id="KW-0472">Membrane</keyword>
<evidence type="ECO:0000313" key="2">
    <source>
        <dbReference type="EMBL" id="KAF5829679.1"/>
    </source>
</evidence>
<dbReference type="EMBL" id="MU070127">
    <property type="protein sequence ID" value="KAF5829679.1"/>
    <property type="molecule type" value="Genomic_DNA"/>
</dbReference>
<evidence type="ECO:0000256" key="1">
    <source>
        <dbReference type="SAM" id="Phobius"/>
    </source>
</evidence>
<accession>A0ABQ7G4Z8</accession>
<evidence type="ECO:0000313" key="3">
    <source>
        <dbReference type="Proteomes" id="UP000815325"/>
    </source>
</evidence>
<dbReference type="Proteomes" id="UP000815325">
    <property type="component" value="Unassembled WGS sequence"/>
</dbReference>
<comment type="caution">
    <text evidence="2">The sequence shown here is derived from an EMBL/GenBank/DDBJ whole genome shotgun (WGS) entry which is preliminary data.</text>
</comment>
<protein>
    <recommendedName>
        <fullName evidence="4">Encoded protein</fullName>
    </recommendedName>
</protein>
<keyword evidence="3" id="KW-1185">Reference proteome</keyword>
<proteinExistence type="predicted"/>
<organism evidence="2 3">
    <name type="scientific">Dunaliella salina</name>
    <name type="common">Green alga</name>
    <name type="synonym">Protococcus salinus</name>
    <dbReference type="NCBI Taxonomy" id="3046"/>
    <lineage>
        <taxon>Eukaryota</taxon>
        <taxon>Viridiplantae</taxon>
        <taxon>Chlorophyta</taxon>
        <taxon>core chlorophytes</taxon>
        <taxon>Chlorophyceae</taxon>
        <taxon>CS clade</taxon>
        <taxon>Chlamydomonadales</taxon>
        <taxon>Dunaliellaceae</taxon>
        <taxon>Dunaliella</taxon>
    </lineage>
</organism>
<keyword evidence="1" id="KW-1133">Transmembrane helix</keyword>
<name>A0ABQ7G4Z8_DUNSA</name>
<feature type="transmembrane region" description="Helical" evidence="1">
    <location>
        <begin position="131"/>
        <end position="150"/>
    </location>
</feature>
<keyword evidence="1" id="KW-0812">Transmembrane</keyword>
<gene>
    <name evidence="2" type="ORF">DUNSADRAFT_15654</name>
</gene>
<evidence type="ECO:0008006" key="4">
    <source>
        <dbReference type="Google" id="ProtNLM"/>
    </source>
</evidence>